<dbReference type="InterPro" id="IPR011005">
    <property type="entry name" value="Dihydropteroate_synth-like_sf"/>
</dbReference>
<dbReference type="Proteomes" id="UP000616595">
    <property type="component" value="Unassembled WGS sequence"/>
</dbReference>
<comment type="similarity">
    <text evidence="7">Belongs to the IspG family.</text>
</comment>
<evidence type="ECO:0000313" key="10">
    <source>
        <dbReference type="EMBL" id="MBC3887310.1"/>
    </source>
</evidence>
<dbReference type="InterPro" id="IPR058579">
    <property type="entry name" value="IspG_C"/>
</dbReference>
<comment type="pathway">
    <text evidence="7">Isoprenoid biosynthesis; isopentenyl diphosphate biosynthesis via DXP pathway; isopentenyl diphosphate from 1-deoxy-D-xylulose 5-phosphate: step 5/6.</text>
</comment>
<keyword evidence="1 7" id="KW-0004">4Fe-4S</keyword>
<evidence type="ECO:0000256" key="7">
    <source>
        <dbReference type="HAMAP-Rule" id="MF_00159"/>
    </source>
</evidence>
<gene>
    <name evidence="7 10" type="primary">ispG</name>
    <name evidence="10" type="synonym">gcpE</name>
    <name evidence="10" type="ORF">GH810_03175</name>
</gene>
<evidence type="ECO:0000259" key="8">
    <source>
        <dbReference type="Pfam" id="PF04551"/>
    </source>
</evidence>
<dbReference type="RefSeq" id="WP_148566350.1">
    <property type="nucleotide sequence ID" value="NZ_RXYA01000004.1"/>
</dbReference>
<dbReference type="InterPro" id="IPR045854">
    <property type="entry name" value="NO2/SO3_Rdtase_4Fe4S_sf"/>
</dbReference>
<dbReference type="InterPro" id="IPR004588">
    <property type="entry name" value="IspG_bac-typ"/>
</dbReference>
<sequence length="354" mass="37856">MEKRRKTKVVQIGSVAIGGDNPIAIQSMTNTDTRNIESTVSQIIGLEISGCDIVRVAVPDQEAANAIAGIKKGIHIPLVADIHFDYQLALTAMENGVDKLRINPGNIGSANGVREIVAMATERKIPIRIGVNAGSLEKEILAKNNGVATPAGMVASAQKHIQLLEEAGFDNIVVSMKASDVRFTIASYESFAKEYDYPLHLGITEAGILRSSAVKSAMGIGYLLLNGLGDTLRVSITGDPLEEIEVARDILSAIGRYEGKRKKVEVISCPTCGRTEIDLIGIATEINERLRGVDKNIKVAVMGCIVNGPGEGRAADIGIAGGKNKAVLFKKGEIIRSLKEDEIISVLMEEINKM</sequence>
<comment type="cofactor">
    <cofactor evidence="7">
        <name>[4Fe-4S] cluster</name>
        <dbReference type="ChEBI" id="CHEBI:49883"/>
    </cofactor>
    <text evidence="7">Binds 1 [4Fe-4S] cluster.</text>
</comment>
<dbReference type="GO" id="GO:0016114">
    <property type="term" value="P:terpenoid biosynthetic process"/>
    <property type="evidence" value="ECO:0007669"/>
    <property type="project" value="InterPro"/>
</dbReference>
<evidence type="ECO:0000256" key="6">
    <source>
        <dbReference type="ARBA" id="ARBA00023229"/>
    </source>
</evidence>
<keyword evidence="6 7" id="KW-0414">Isoprene biosynthesis</keyword>
<comment type="function">
    <text evidence="7">Converts 2C-methyl-D-erythritol 2,4-cyclodiphosphate (ME-2,4cPP) into 1-hydroxy-2-methyl-2-(E)-butenyl 4-diphosphate.</text>
</comment>
<evidence type="ECO:0000256" key="5">
    <source>
        <dbReference type="ARBA" id="ARBA00023014"/>
    </source>
</evidence>
<feature type="domain" description="IspG TIM-barrel" evidence="8">
    <location>
        <begin position="7"/>
        <end position="247"/>
    </location>
</feature>
<dbReference type="NCBIfam" id="NF001540">
    <property type="entry name" value="PRK00366.1"/>
    <property type="match status" value="1"/>
</dbReference>
<dbReference type="GO" id="GO:0019288">
    <property type="term" value="P:isopentenyl diphosphate biosynthetic process, methylerythritol 4-phosphate pathway"/>
    <property type="evidence" value="ECO:0007669"/>
    <property type="project" value="UniProtKB-UniRule"/>
</dbReference>
<dbReference type="FunFam" id="3.20.20.20:FF:000001">
    <property type="entry name" value="4-hydroxy-3-methylbut-2-en-1-yl diphosphate synthase (flavodoxin)"/>
    <property type="match status" value="1"/>
</dbReference>
<keyword evidence="3 7" id="KW-0560">Oxidoreductase</keyword>
<comment type="catalytic activity">
    <reaction evidence="7">
        <text>(2E)-4-hydroxy-3-methylbut-2-enyl diphosphate + oxidized [flavodoxin] + H2O + 2 H(+) = 2-C-methyl-D-erythritol 2,4-cyclic diphosphate + reduced [flavodoxin]</text>
        <dbReference type="Rhea" id="RHEA:43604"/>
        <dbReference type="Rhea" id="RHEA-COMP:10622"/>
        <dbReference type="Rhea" id="RHEA-COMP:10623"/>
        <dbReference type="ChEBI" id="CHEBI:15377"/>
        <dbReference type="ChEBI" id="CHEBI:15378"/>
        <dbReference type="ChEBI" id="CHEBI:57618"/>
        <dbReference type="ChEBI" id="CHEBI:58210"/>
        <dbReference type="ChEBI" id="CHEBI:58483"/>
        <dbReference type="ChEBI" id="CHEBI:128753"/>
        <dbReference type="EC" id="1.17.7.3"/>
    </reaction>
</comment>
<dbReference type="AlphaFoldDB" id="A0A923I1C5"/>
<keyword evidence="11" id="KW-1185">Reference proteome</keyword>
<dbReference type="Pfam" id="PF26540">
    <property type="entry name" value="GcpE_C"/>
    <property type="match status" value="1"/>
</dbReference>
<dbReference type="HAMAP" id="MF_00159">
    <property type="entry name" value="IspG"/>
    <property type="match status" value="1"/>
</dbReference>
<dbReference type="PANTHER" id="PTHR30454">
    <property type="entry name" value="4-HYDROXY-3-METHYLBUT-2-EN-1-YL DIPHOSPHATE SYNTHASE"/>
    <property type="match status" value="1"/>
</dbReference>
<dbReference type="Gene3D" id="3.30.413.10">
    <property type="entry name" value="Sulfite Reductase Hemoprotein, domain 1"/>
    <property type="match status" value="1"/>
</dbReference>
<comment type="caution">
    <text evidence="10">The sequence shown here is derived from an EMBL/GenBank/DDBJ whole genome shotgun (WGS) entry which is preliminary data.</text>
</comment>
<protein>
    <recommendedName>
        <fullName evidence="7">4-hydroxy-3-methylbut-2-en-1-yl diphosphate synthase (flavodoxin)</fullName>
        <ecNumber evidence="7">1.17.7.3</ecNumber>
    </recommendedName>
    <alternativeName>
        <fullName evidence="7">1-hydroxy-2-methyl-2-(E)-butenyl 4-diphosphate synthase</fullName>
    </alternativeName>
</protein>
<feature type="binding site" evidence="7">
    <location>
        <position position="311"/>
    </location>
    <ligand>
        <name>[4Fe-4S] cluster</name>
        <dbReference type="ChEBI" id="CHEBI:49883"/>
    </ligand>
</feature>
<feature type="domain" description="IspG C-terminal" evidence="9">
    <location>
        <begin position="265"/>
        <end position="353"/>
    </location>
</feature>
<accession>A0A923I1C5</accession>
<feature type="binding site" evidence="7">
    <location>
        <position position="304"/>
    </location>
    <ligand>
        <name>[4Fe-4S] cluster</name>
        <dbReference type="ChEBI" id="CHEBI:49883"/>
    </ligand>
</feature>
<evidence type="ECO:0000256" key="4">
    <source>
        <dbReference type="ARBA" id="ARBA00023004"/>
    </source>
</evidence>
<feature type="binding site" evidence="7">
    <location>
        <position position="272"/>
    </location>
    <ligand>
        <name>[4Fe-4S] cluster</name>
        <dbReference type="ChEBI" id="CHEBI:49883"/>
    </ligand>
</feature>
<dbReference type="Pfam" id="PF04551">
    <property type="entry name" value="GcpE"/>
    <property type="match status" value="1"/>
</dbReference>
<dbReference type="OrthoDB" id="9803214at2"/>
<evidence type="ECO:0000256" key="1">
    <source>
        <dbReference type="ARBA" id="ARBA00022485"/>
    </source>
</evidence>
<dbReference type="GO" id="GO:0141197">
    <property type="term" value="F:4-hydroxy-3-methylbut-2-enyl-diphosphate synthase activity (flavodoxin)"/>
    <property type="evidence" value="ECO:0007669"/>
    <property type="project" value="UniProtKB-EC"/>
</dbReference>
<dbReference type="InterPro" id="IPR058578">
    <property type="entry name" value="IspG_TIM"/>
</dbReference>
<dbReference type="InterPro" id="IPR016425">
    <property type="entry name" value="IspG_bac"/>
</dbReference>
<dbReference type="GO" id="GO:0046429">
    <property type="term" value="F:4-hydroxy-3-methylbut-2-en-1-yl diphosphate synthase activity (ferredoxin)"/>
    <property type="evidence" value="ECO:0007669"/>
    <property type="project" value="UniProtKB-UniRule"/>
</dbReference>
<name>A0A923I1C5_9FIRM</name>
<dbReference type="GO" id="GO:0051539">
    <property type="term" value="F:4 iron, 4 sulfur cluster binding"/>
    <property type="evidence" value="ECO:0007669"/>
    <property type="project" value="UniProtKB-UniRule"/>
</dbReference>
<dbReference type="EC" id="1.17.7.3" evidence="7"/>
<organism evidence="10 11">
    <name type="scientific">Acetobacterium paludosum</name>
    <dbReference type="NCBI Taxonomy" id="52693"/>
    <lineage>
        <taxon>Bacteria</taxon>
        <taxon>Bacillati</taxon>
        <taxon>Bacillota</taxon>
        <taxon>Clostridia</taxon>
        <taxon>Eubacteriales</taxon>
        <taxon>Eubacteriaceae</taxon>
        <taxon>Acetobacterium</taxon>
    </lineage>
</organism>
<dbReference type="SUPFAM" id="SSF56014">
    <property type="entry name" value="Nitrite and sulphite reductase 4Fe-4S domain-like"/>
    <property type="match status" value="1"/>
</dbReference>
<dbReference type="SUPFAM" id="SSF51717">
    <property type="entry name" value="Dihydropteroate synthetase-like"/>
    <property type="match status" value="1"/>
</dbReference>
<dbReference type="PANTHER" id="PTHR30454:SF0">
    <property type="entry name" value="4-HYDROXY-3-METHYLBUT-2-EN-1-YL DIPHOSPHATE SYNTHASE (FERREDOXIN), CHLOROPLASTIC"/>
    <property type="match status" value="1"/>
</dbReference>
<evidence type="ECO:0000313" key="11">
    <source>
        <dbReference type="Proteomes" id="UP000616595"/>
    </source>
</evidence>
<dbReference type="NCBIfam" id="TIGR00612">
    <property type="entry name" value="ispG_gcpE"/>
    <property type="match status" value="1"/>
</dbReference>
<feature type="binding site" evidence="7">
    <location>
        <position position="269"/>
    </location>
    <ligand>
        <name>[4Fe-4S] cluster</name>
        <dbReference type="ChEBI" id="CHEBI:49883"/>
    </ligand>
</feature>
<evidence type="ECO:0000259" key="9">
    <source>
        <dbReference type="Pfam" id="PF26540"/>
    </source>
</evidence>
<reference evidence="10" key="1">
    <citation type="submission" date="2019-10" db="EMBL/GenBank/DDBJ databases">
        <authorList>
            <person name="Ross D.E."/>
            <person name="Gulliver D."/>
        </authorList>
    </citation>
    <scope>NUCLEOTIDE SEQUENCE</scope>
    <source>
        <strain evidence="10">DER-2019</strain>
    </source>
</reference>
<evidence type="ECO:0000256" key="3">
    <source>
        <dbReference type="ARBA" id="ARBA00023002"/>
    </source>
</evidence>
<dbReference type="EMBL" id="WJBD01000002">
    <property type="protein sequence ID" value="MBC3887310.1"/>
    <property type="molecule type" value="Genomic_DNA"/>
</dbReference>
<dbReference type="Gene3D" id="3.20.20.20">
    <property type="entry name" value="Dihydropteroate synthase-like"/>
    <property type="match status" value="1"/>
</dbReference>
<proteinExistence type="inferred from homology"/>
<dbReference type="PIRSF" id="PIRSF004640">
    <property type="entry name" value="IspG"/>
    <property type="match status" value="1"/>
</dbReference>
<evidence type="ECO:0000256" key="2">
    <source>
        <dbReference type="ARBA" id="ARBA00022723"/>
    </source>
</evidence>
<reference evidence="10" key="2">
    <citation type="submission" date="2020-10" db="EMBL/GenBank/DDBJ databases">
        <title>Comparative genomics of the Acetobacterium genus.</title>
        <authorList>
            <person name="Marshall C."/>
            <person name="May H."/>
            <person name="Norman S."/>
        </authorList>
    </citation>
    <scope>NUCLEOTIDE SEQUENCE</scope>
    <source>
        <strain evidence="10">DER-2019</strain>
    </source>
</reference>
<keyword evidence="2 7" id="KW-0479">Metal-binding</keyword>
<keyword evidence="4 7" id="KW-0408">Iron</keyword>
<dbReference type="GO" id="GO:0005506">
    <property type="term" value="F:iron ion binding"/>
    <property type="evidence" value="ECO:0007669"/>
    <property type="project" value="InterPro"/>
</dbReference>
<keyword evidence="5 7" id="KW-0411">Iron-sulfur</keyword>